<proteinExistence type="predicted"/>
<dbReference type="EMBL" id="JAERRJ010000003">
    <property type="protein sequence ID" value="MBL1074566.1"/>
    <property type="molecule type" value="Genomic_DNA"/>
</dbReference>
<comment type="caution">
    <text evidence="1">The sequence shown here is derived from an EMBL/GenBank/DDBJ whole genome shotgun (WGS) entry which is preliminary data.</text>
</comment>
<protein>
    <recommendedName>
        <fullName evidence="3">DUF3558 domain-containing protein</fullName>
    </recommendedName>
</protein>
<dbReference type="PROSITE" id="PS51257">
    <property type="entry name" value="PROKAR_LIPOPROTEIN"/>
    <property type="match status" value="1"/>
</dbReference>
<evidence type="ECO:0008006" key="3">
    <source>
        <dbReference type="Google" id="ProtNLM"/>
    </source>
</evidence>
<name>A0ABS1M236_9NOCA</name>
<accession>A0ABS1M236</accession>
<keyword evidence="2" id="KW-1185">Reference proteome</keyword>
<dbReference type="RefSeq" id="WP_201945490.1">
    <property type="nucleotide sequence ID" value="NZ_JAERRJ010000003.1"/>
</dbReference>
<sequence>MTTRILRPAGRAPFLLAVSLLIGITAGCGEDKQPEPPPAHTLGDFCNPLLELFRNDLDIKDAKLVGVEEDEPIDDSTTTEICSISSRTSPIHGGAWITRLKDGAKIADDPQWFESNKYTPLPGHAVDVWIRDSRAITRSIQTKGTVDLITQIGAWRGHLEFEGAVGGPLVMTDEQVGKAADALINATDSVSD</sequence>
<organism evidence="1 2">
    <name type="scientific">Nocardia acididurans</name>
    <dbReference type="NCBI Taxonomy" id="2802282"/>
    <lineage>
        <taxon>Bacteria</taxon>
        <taxon>Bacillati</taxon>
        <taxon>Actinomycetota</taxon>
        <taxon>Actinomycetes</taxon>
        <taxon>Mycobacteriales</taxon>
        <taxon>Nocardiaceae</taxon>
        <taxon>Nocardia</taxon>
    </lineage>
</organism>
<dbReference type="Proteomes" id="UP000602198">
    <property type="component" value="Unassembled WGS sequence"/>
</dbReference>
<gene>
    <name evidence="1" type="ORF">JK358_09165</name>
</gene>
<evidence type="ECO:0000313" key="1">
    <source>
        <dbReference type="EMBL" id="MBL1074566.1"/>
    </source>
</evidence>
<evidence type="ECO:0000313" key="2">
    <source>
        <dbReference type="Proteomes" id="UP000602198"/>
    </source>
</evidence>
<reference evidence="1 2" key="1">
    <citation type="submission" date="2021-01" db="EMBL/GenBank/DDBJ databases">
        <title>WGS of actinomycetes isolated from Thailand.</title>
        <authorList>
            <person name="Thawai C."/>
        </authorList>
    </citation>
    <scope>NUCLEOTIDE SEQUENCE [LARGE SCALE GENOMIC DNA]</scope>
    <source>
        <strain evidence="1 2">LPG 2</strain>
    </source>
</reference>